<dbReference type="PIRSF" id="PIRSF000452">
    <property type="entry name" value="6-N-acetyltransf"/>
    <property type="match status" value="1"/>
</dbReference>
<evidence type="ECO:0000256" key="2">
    <source>
        <dbReference type="ARBA" id="ARBA00012888"/>
    </source>
</evidence>
<sequence>MLKYRKIEESEIENKEYHRMRYSLWPHHTEKELLDEMELILKGKNFYRNELSWTVFVVVRENGMLGGFIEITIYPELDFCDSKPVGYIEGLYIDEDLRMQGIGRNLVKVAEKWIKSKNCKEIASDVELENIISQKVHIALRFNKSHIKDECIFYKKFLV</sequence>
<keyword evidence="5" id="KW-0046">Antibiotic resistance</keyword>
<evidence type="ECO:0000256" key="1">
    <source>
        <dbReference type="ARBA" id="ARBA00011738"/>
    </source>
</evidence>
<dbReference type="InterPro" id="IPR000182">
    <property type="entry name" value="GNAT_dom"/>
</dbReference>
<dbReference type="CDD" id="cd04301">
    <property type="entry name" value="NAT_SF"/>
    <property type="match status" value="1"/>
</dbReference>
<evidence type="ECO:0000256" key="3">
    <source>
        <dbReference type="ARBA" id="ARBA00017677"/>
    </source>
</evidence>
<evidence type="ECO:0000259" key="9">
    <source>
        <dbReference type="PROSITE" id="PS51186"/>
    </source>
</evidence>
<dbReference type="AlphaFoldDB" id="A0A8J8SBB0"/>
<evidence type="ECO:0000313" key="11">
    <source>
        <dbReference type="Proteomes" id="UP000677305"/>
    </source>
</evidence>
<gene>
    <name evidence="10" type="ORF">HYG85_06200</name>
</gene>
<evidence type="ECO:0000313" key="10">
    <source>
        <dbReference type="EMBL" id="QUH28537.1"/>
    </source>
</evidence>
<dbReference type="EMBL" id="CP058561">
    <property type="protein sequence ID" value="QUH28537.1"/>
    <property type="molecule type" value="Genomic_DNA"/>
</dbReference>
<dbReference type="InterPro" id="IPR024170">
    <property type="entry name" value="Aminoglycoside_N6-AcTrfrase"/>
</dbReference>
<evidence type="ECO:0000256" key="7">
    <source>
        <dbReference type="ARBA" id="ARBA00029660"/>
    </source>
</evidence>
<protein>
    <recommendedName>
        <fullName evidence="3">Aminoglycoside N(6')-acetyltransferase type 1</fullName>
        <ecNumber evidence="2">2.3.1.82</ecNumber>
    </recommendedName>
    <alternativeName>
        <fullName evidence="7">Aminoglycoside resistance protein</fullName>
    </alternativeName>
</protein>
<dbReference type="GO" id="GO:0047663">
    <property type="term" value="F:aminoglycoside 6'-N-acetyltransferase activity"/>
    <property type="evidence" value="ECO:0007669"/>
    <property type="project" value="UniProtKB-EC"/>
</dbReference>
<dbReference type="SUPFAM" id="SSF55729">
    <property type="entry name" value="Acyl-CoA N-acyltransferases (Nat)"/>
    <property type="match status" value="1"/>
</dbReference>
<comment type="catalytic activity">
    <reaction evidence="8">
        <text>kanamycin B + acetyl-CoA = N(6')-acetylkanamycin B + CoA + H(+)</text>
        <dbReference type="Rhea" id="RHEA:16449"/>
        <dbReference type="ChEBI" id="CHEBI:15378"/>
        <dbReference type="ChEBI" id="CHEBI:57287"/>
        <dbReference type="ChEBI" id="CHEBI:57288"/>
        <dbReference type="ChEBI" id="CHEBI:58390"/>
        <dbReference type="ChEBI" id="CHEBI:58549"/>
        <dbReference type="EC" id="2.3.1.82"/>
    </reaction>
</comment>
<dbReference type="EC" id="2.3.1.82" evidence="2"/>
<comment type="subunit">
    <text evidence="1">Homodimer.</text>
</comment>
<proteinExistence type="predicted"/>
<dbReference type="Pfam" id="PF00583">
    <property type="entry name" value="Acetyltransf_1"/>
    <property type="match status" value="1"/>
</dbReference>
<organism evidence="10 11">
    <name type="scientific">Vallitalea guaymasensis</name>
    <dbReference type="NCBI Taxonomy" id="1185412"/>
    <lineage>
        <taxon>Bacteria</taxon>
        <taxon>Bacillati</taxon>
        <taxon>Bacillota</taxon>
        <taxon>Clostridia</taxon>
        <taxon>Lachnospirales</taxon>
        <taxon>Vallitaleaceae</taxon>
        <taxon>Vallitalea</taxon>
    </lineage>
</organism>
<accession>A0A8J8SBB0</accession>
<dbReference type="RefSeq" id="WP_212692763.1">
    <property type="nucleotide sequence ID" value="NZ_CP058561.1"/>
</dbReference>
<evidence type="ECO:0000256" key="4">
    <source>
        <dbReference type="ARBA" id="ARBA00022679"/>
    </source>
</evidence>
<dbReference type="KEGG" id="vgu:HYG85_06200"/>
<dbReference type="Proteomes" id="UP000677305">
    <property type="component" value="Chromosome"/>
</dbReference>
<reference evidence="10 11" key="1">
    <citation type="submission" date="2020-07" db="EMBL/GenBank/DDBJ databases">
        <title>Vallitalea guaymasensis genome.</title>
        <authorList>
            <person name="Postec A."/>
        </authorList>
    </citation>
    <scope>NUCLEOTIDE SEQUENCE [LARGE SCALE GENOMIC DNA]</scope>
    <source>
        <strain evidence="10 11">Ra1766G1</strain>
    </source>
</reference>
<dbReference type="GO" id="GO:0046677">
    <property type="term" value="P:response to antibiotic"/>
    <property type="evidence" value="ECO:0007669"/>
    <property type="project" value="UniProtKB-KW"/>
</dbReference>
<keyword evidence="11" id="KW-1185">Reference proteome</keyword>
<feature type="domain" description="N-acetyltransferase" evidence="9">
    <location>
        <begin position="2"/>
        <end position="159"/>
    </location>
</feature>
<evidence type="ECO:0000256" key="5">
    <source>
        <dbReference type="ARBA" id="ARBA00023251"/>
    </source>
</evidence>
<dbReference type="PROSITE" id="PS51186">
    <property type="entry name" value="GNAT"/>
    <property type="match status" value="1"/>
</dbReference>
<evidence type="ECO:0000256" key="8">
    <source>
        <dbReference type="ARBA" id="ARBA00048923"/>
    </source>
</evidence>
<dbReference type="InterPro" id="IPR016181">
    <property type="entry name" value="Acyl_CoA_acyltransferase"/>
</dbReference>
<keyword evidence="4" id="KW-0808">Transferase</keyword>
<name>A0A8J8SBB0_9FIRM</name>
<dbReference type="Gene3D" id="3.40.630.30">
    <property type="match status" value="1"/>
</dbReference>
<keyword evidence="6" id="KW-0012">Acyltransferase</keyword>
<evidence type="ECO:0000256" key="6">
    <source>
        <dbReference type="ARBA" id="ARBA00023315"/>
    </source>
</evidence>